<name>A0ABR3P4D1_9PEZI</name>
<organism evidence="2 3">
    <name type="scientific">Neodothiora populina</name>
    <dbReference type="NCBI Taxonomy" id="2781224"/>
    <lineage>
        <taxon>Eukaryota</taxon>
        <taxon>Fungi</taxon>
        <taxon>Dikarya</taxon>
        <taxon>Ascomycota</taxon>
        <taxon>Pezizomycotina</taxon>
        <taxon>Dothideomycetes</taxon>
        <taxon>Dothideomycetidae</taxon>
        <taxon>Dothideales</taxon>
        <taxon>Dothioraceae</taxon>
        <taxon>Neodothiora</taxon>
    </lineage>
</organism>
<dbReference type="Pfam" id="PF04681">
    <property type="entry name" value="Bys1"/>
    <property type="match status" value="1"/>
</dbReference>
<evidence type="ECO:0000256" key="1">
    <source>
        <dbReference type="SAM" id="SignalP"/>
    </source>
</evidence>
<evidence type="ECO:0000313" key="3">
    <source>
        <dbReference type="Proteomes" id="UP001562354"/>
    </source>
</evidence>
<dbReference type="GeneID" id="95979902"/>
<feature type="chain" id="PRO_5045831280" evidence="1">
    <location>
        <begin position="20"/>
        <end position="142"/>
    </location>
</feature>
<proteinExistence type="predicted"/>
<keyword evidence="3" id="KW-1185">Reference proteome</keyword>
<accession>A0ABR3P4D1</accession>
<dbReference type="RefSeq" id="XP_069197329.1">
    <property type="nucleotide sequence ID" value="XM_069346117.1"/>
</dbReference>
<evidence type="ECO:0000313" key="2">
    <source>
        <dbReference type="EMBL" id="KAL1297647.1"/>
    </source>
</evidence>
<dbReference type="EMBL" id="JBFMKM010000014">
    <property type="protein sequence ID" value="KAL1297647.1"/>
    <property type="molecule type" value="Genomic_DNA"/>
</dbReference>
<gene>
    <name evidence="2" type="ORF">AAFC00_006203</name>
</gene>
<dbReference type="InterPro" id="IPR006771">
    <property type="entry name" value="CetA-like"/>
</dbReference>
<dbReference type="Proteomes" id="UP001562354">
    <property type="component" value="Unassembled WGS sequence"/>
</dbReference>
<sequence length="142" mass="14799">MRFIIGSAALLAMGSGALAAVAGVKNLCSTTIYVTVTNSSMMSIQYTIASNGTYSQPLAGMGNQFGITTDPSYYSTQSPKFVFGFSDSTSASLTYWSITSVDGSPFDTFLVATSEPTCTNATAYDGQVHTCTDTADIAVVLC</sequence>
<feature type="signal peptide" evidence="1">
    <location>
        <begin position="1"/>
        <end position="19"/>
    </location>
</feature>
<keyword evidence="1" id="KW-0732">Signal</keyword>
<comment type="caution">
    <text evidence="2">The sequence shown here is derived from an EMBL/GenBank/DDBJ whole genome shotgun (WGS) entry which is preliminary data.</text>
</comment>
<protein>
    <submittedName>
        <fullName evidence="2">Uncharacterized protein</fullName>
    </submittedName>
</protein>
<reference evidence="2 3" key="1">
    <citation type="submission" date="2024-07" db="EMBL/GenBank/DDBJ databases">
        <title>Draft sequence of the Neodothiora populina.</title>
        <authorList>
            <person name="Drown D.D."/>
            <person name="Schuette U.S."/>
            <person name="Buechlein A.B."/>
            <person name="Rusch D.R."/>
            <person name="Winton L.W."/>
            <person name="Adams G.A."/>
        </authorList>
    </citation>
    <scope>NUCLEOTIDE SEQUENCE [LARGE SCALE GENOMIC DNA]</scope>
    <source>
        <strain evidence="2 3">CPC 39397</strain>
    </source>
</reference>